<dbReference type="GO" id="GO:0005911">
    <property type="term" value="C:cell-cell junction"/>
    <property type="evidence" value="ECO:0007669"/>
    <property type="project" value="TreeGrafter"/>
</dbReference>
<name>A0AAW0MZS7_9GOBI</name>
<evidence type="ECO:0000256" key="2">
    <source>
        <dbReference type="ARBA" id="ARBA00022729"/>
    </source>
</evidence>
<gene>
    <name evidence="8" type="ORF">WMY93_026670</name>
</gene>
<evidence type="ECO:0000256" key="1">
    <source>
        <dbReference type="ARBA" id="ARBA00004370"/>
    </source>
</evidence>
<keyword evidence="5" id="KW-1133">Transmembrane helix</keyword>
<keyword evidence="5" id="KW-0812">Transmembrane</keyword>
<keyword evidence="2 6" id="KW-0732">Signal</keyword>
<feature type="transmembrane region" description="Helical" evidence="5">
    <location>
        <begin position="233"/>
        <end position="255"/>
    </location>
</feature>
<dbReference type="GO" id="GO:0016020">
    <property type="term" value="C:membrane"/>
    <property type="evidence" value="ECO:0007669"/>
    <property type="project" value="UniProtKB-SubCell"/>
</dbReference>
<protein>
    <recommendedName>
        <fullName evidence="7">Immunoglobulin V-set domain-containing protein</fullName>
    </recommendedName>
</protein>
<proteinExistence type="predicted"/>
<dbReference type="InterPro" id="IPR013783">
    <property type="entry name" value="Ig-like_fold"/>
</dbReference>
<comment type="caution">
    <text evidence="8">The sequence shown here is derived from an EMBL/GenBank/DDBJ whole genome shotgun (WGS) entry which is preliminary data.</text>
</comment>
<feature type="domain" description="Immunoglobulin V-set" evidence="7">
    <location>
        <begin position="32"/>
        <end position="129"/>
    </location>
</feature>
<evidence type="ECO:0000313" key="8">
    <source>
        <dbReference type="EMBL" id="KAK7887049.1"/>
    </source>
</evidence>
<reference evidence="9" key="1">
    <citation type="submission" date="2024-04" db="EMBL/GenBank/DDBJ databases">
        <title>Salinicola lusitanus LLJ914,a marine bacterium isolated from the Okinawa Trough.</title>
        <authorList>
            <person name="Li J."/>
        </authorList>
    </citation>
    <scope>NUCLEOTIDE SEQUENCE [LARGE SCALE GENOMIC DNA]</scope>
</reference>
<dbReference type="EMBL" id="JBBPFD010000019">
    <property type="protein sequence ID" value="KAK7887049.1"/>
    <property type="molecule type" value="Genomic_DNA"/>
</dbReference>
<feature type="signal peptide" evidence="6">
    <location>
        <begin position="1"/>
        <end position="22"/>
    </location>
</feature>
<evidence type="ECO:0000259" key="7">
    <source>
        <dbReference type="Pfam" id="PF07686"/>
    </source>
</evidence>
<dbReference type="InterPro" id="IPR036179">
    <property type="entry name" value="Ig-like_dom_sf"/>
</dbReference>
<dbReference type="SUPFAM" id="SSF48726">
    <property type="entry name" value="Immunoglobulin"/>
    <property type="match status" value="2"/>
</dbReference>
<sequence>MDVKSFLSWRVASLLLLMPCLCKSLNVRILNEGPVHVIPGSDLLLRAHIESNAQDKLSMVTWERETETGPTPNRFILATCPGSSHSPCAGTRPNVQANIEKEESTLQISGFTPADGGDYIVTVTHLNGNQSSARCIVREYEAVHHVTVSINVSHSVLVCGEAWGTDPHFSWLYNRVAVTQTVGLVSQDGTTLRITQNPICGRFTCMVQNQLGYATATYTAGQCDTEEDHSGTIAAVVCVLLLLICGGMSGLLFWWRYRRNSNTRERLHEHMDS</sequence>
<keyword evidence="3 5" id="KW-0472">Membrane</keyword>
<dbReference type="InterPro" id="IPR015631">
    <property type="entry name" value="CD2/SLAM_rcpt"/>
</dbReference>
<keyword evidence="9" id="KW-1185">Reference proteome</keyword>
<dbReference type="Pfam" id="PF07686">
    <property type="entry name" value="V-set"/>
    <property type="match status" value="1"/>
</dbReference>
<comment type="subcellular location">
    <subcellularLocation>
        <location evidence="1">Membrane</location>
    </subcellularLocation>
</comment>
<dbReference type="PANTHER" id="PTHR12080">
    <property type="entry name" value="SIGNALING LYMPHOCYTIC ACTIVATION MOLECULE"/>
    <property type="match status" value="1"/>
</dbReference>
<dbReference type="Proteomes" id="UP001460270">
    <property type="component" value="Unassembled WGS sequence"/>
</dbReference>
<dbReference type="InterPro" id="IPR013106">
    <property type="entry name" value="Ig_V-set"/>
</dbReference>
<evidence type="ECO:0000256" key="5">
    <source>
        <dbReference type="SAM" id="Phobius"/>
    </source>
</evidence>
<dbReference type="Gene3D" id="2.60.40.10">
    <property type="entry name" value="Immunoglobulins"/>
    <property type="match status" value="2"/>
</dbReference>
<evidence type="ECO:0000256" key="6">
    <source>
        <dbReference type="SAM" id="SignalP"/>
    </source>
</evidence>
<dbReference type="PANTHER" id="PTHR12080:SF108">
    <property type="entry name" value="VASCULAR ENDOTHELIAL GROWTH FACTOR RECEPTOR 1"/>
    <property type="match status" value="1"/>
</dbReference>
<evidence type="ECO:0000256" key="4">
    <source>
        <dbReference type="ARBA" id="ARBA00023180"/>
    </source>
</evidence>
<keyword evidence="4" id="KW-0325">Glycoprotein</keyword>
<dbReference type="AlphaFoldDB" id="A0AAW0MZS7"/>
<feature type="chain" id="PRO_5043373535" description="Immunoglobulin V-set domain-containing protein" evidence="6">
    <location>
        <begin position="23"/>
        <end position="273"/>
    </location>
</feature>
<accession>A0AAW0MZS7</accession>
<evidence type="ECO:0000313" key="9">
    <source>
        <dbReference type="Proteomes" id="UP001460270"/>
    </source>
</evidence>
<evidence type="ECO:0000256" key="3">
    <source>
        <dbReference type="ARBA" id="ARBA00023136"/>
    </source>
</evidence>
<organism evidence="8 9">
    <name type="scientific">Mugilogobius chulae</name>
    <name type="common">yellowstripe goby</name>
    <dbReference type="NCBI Taxonomy" id="88201"/>
    <lineage>
        <taxon>Eukaryota</taxon>
        <taxon>Metazoa</taxon>
        <taxon>Chordata</taxon>
        <taxon>Craniata</taxon>
        <taxon>Vertebrata</taxon>
        <taxon>Euteleostomi</taxon>
        <taxon>Actinopterygii</taxon>
        <taxon>Neopterygii</taxon>
        <taxon>Teleostei</taxon>
        <taxon>Neoteleostei</taxon>
        <taxon>Acanthomorphata</taxon>
        <taxon>Gobiaria</taxon>
        <taxon>Gobiiformes</taxon>
        <taxon>Gobioidei</taxon>
        <taxon>Gobiidae</taxon>
        <taxon>Gobionellinae</taxon>
        <taxon>Mugilogobius</taxon>
    </lineage>
</organism>